<protein>
    <submittedName>
        <fullName evidence="4">Putativegpd family base excision dna repair protein</fullName>
    </submittedName>
</protein>
<feature type="compositionally biased region" description="Polar residues" evidence="2">
    <location>
        <begin position="376"/>
        <end position="385"/>
    </location>
</feature>
<dbReference type="Gene3D" id="1.10.340.30">
    <property type="entry name" value="Hypothetical protein, domain 2"/>
    <property type="match status" value="1"/>
</dbReference>
<reference evidence="4 5" key="2">
    <citation type="submission" date="2015-05" db="EMBL/GenBank/DDBJ databases">
        <authorList>
            <person name="Morales-Cruz A."/>
            <person name="Amrine K.C."/>
            <person name="Cantu D."/>
        </authorList>
    </citation>
    <scope>NUCLEOTIDE SEQUENCE [LARGE SCALE GENOMIC DNA]</scope>
    <source>
        <strain evidence="4">UCRPC4</strain>
    </source>
</reference>
<dbReference type="InterPro" id="IPR003265">
    <property type="entry name" value="HhH-GPD_domain"/>
</dbReference>
<reference evidence="4 5" key="1">
    <citation type="submission" date="2015-05" db="EMBL/GenBank/DDBJ databases">
        <title>Distinctive expansion of gene families associated with plant cell wall degradation and secondary metabolism in the genomes of grapevine trunk pathogens.</title>
        <authorList>
            <person name="Lawrence D.P."/>
            <person name="Travadon R."/>
            <person name="Rolshausen P.E."/>
            <person name="Baumgartner K."/>
        </authorList>
    </citation>
    <scope>NUCLEOTIDE SEQUENCE [LARGE SCALE GENOMIC DNA]</scope>
    <source>
        <strain evidence="4">UCRPC4</strain>
    </source>
</reference>
<keyword evidence="1" id="KW-0175">Coiled coil</keyword>
<dbReference type="PANTHER" id="PTHR47203:SF1">
    <property type="entry name" value="HYPOTHETICAL BASE EXCISION DNA REPAIR PROTEIN (EUROFUNG)"/>
    <property type="match status" value="1"/>
</dbReference>
<dbReference type="Gene3D" id="1.10.1670.10">
    <property type="entry name" value="Helix-hairpin-Helix base-excision DNA repair enzymes (C-terminal)"/>
    <property type="match status" value="1"/>
</dbReference>
<dbReference type="Proteomes" id="UP000053317">
    <property type="component" value="Unassembled WGS sequence"/>
</dbReference>
<dbReference type="InterPro" id="IPR011257">
    <property type="entry name" value="DNA_glycosylase"/>
</dbReference>
<evidence type="ECO:0000259" key="3">
    <source>
        <dbReference type="SMART" id="SM00478"/>
    </source>
</evidence>
<feature type="region of interest" description="Disordered" evidence="2">
    <location>
        <begin position="70"/>
        <end position="180"/>
    </location>
</feature>
<evidence type="ECO:0000256" key="2">
    <source>
        <dbReference type="SAM" id="MobiDB-lite"/>
    </source>
</evidence>
<name>A0A0G2DWI6_PHACM</name>
<dbReference type="InterPro" id="IPR023170">
    <property type="entry name" value="HhH_base_excis_C"/>
</dbReference>
<dbReference type="SMART" id="SM00478">
    <property type="entry name" value="ENDO3c"/>
    <property type="match status" value="1"/>
</dbReference>
<evidence type="ECO:0000313" key="5">
    <source>
        <dbReference type="Proteomes" id="UP000053317"/>
    </source>
</evidence>
<dbReference type="GO" id="GO:0000702">
    <property type="term" value="F:oxidized base lesion DNA N-glycosylase activity"/>
    <property type="evidence" value="ECO:0007669"/>
    <property type="project" value="UniProtKB-ARBA"/>
</dbReference>
<evidence type="ECO:0000313" key="4">
    <source>
        <dbReference type="EMBL" id="KKY14984.1"/>
    </source>
</evidence>
<proteinExistence type="predicted"/>
<dbReference type="EMBL" id="LCWF01000198">
    <property type="protein sequence ID" value="KKY14984.1"/>
    <property type="molecule type" value="Genomic_DNA"/>
</dbReference>
<accession>A0A0G2DWI6</accession>
<feature type="region of interest" description="Disordered" evidence="2">
    <location>
        <begin position="376"/>
        <end position="420"/>
    </location>
</feature>
<sequence>MPTTRARTQKEASDLEMALRESVADQGFLPSMIVEQNATLNVWASATERAATLEVTGLVGESLISEDQIDSSRAAVEEEDPSNKLSETKKAKRENTKGTLQKVITGRIAKGGRKNTVKRTEQGSEDEFVLDGQAVDLPNANTAPRRQPRRSVRERKLASESGNVERPTNQLPEGDSKKSRISTLVKKEKVQYTNDYRVKLGYTRFVDGTGPSKEAINEVFDILRDHHAKDGLNLTPDDVPGSDSNIGPLHAAGELTVDAFVLTILAQSTTNQGGLVAHWVLRYFFPFIINGHKVMGKKPNYHAMRRVELGKLIDILRPAGLQTKRAQMIKSILDAVYEGNKSRAETAVINPRTVQSADVKAAVDAADFQTFSQGVSQSNVDNMQGSPSASTATNSSPAESPKDSSLSPGSDMTEVTVPDETLSEWVPPSGWIKHGDVLEPPEGNCPDYFAPGLLSVKYLEALDNQALVDELLSNPGIGVKTAFCIGSFNLRRPLFAVDTHVFRMCKFLGWSPAGVDENSTCELLDFLIDDNKKLALHQAFWHHGQICGRCKSGATERSDGWEKGCPLDHLIDRKRFVPQLSKVQKERQAERAVQKAERDAALAEKAAARAEAKAKKQKAAAGQLRLEFRMTEGRLKVGTKRTSDSEDVAVGGQEQPRGAKKTKIEETDVTEEVYDPNEYGNLSLHDDFDAGRNQNVRKTIWFKIPKIKVEIDLQV</sequence>
<feature type="coiled-coil region" evidence="1">
    <location>
        <begin position="586"/>
        <end position="627"/>
    </location>
</feature>
<dbReference type="AlphaFoldDB" id="A0A0G2DWI6"/>
<dbReference type="CDD" id="cd00056">
    <property type="entry name" value="ENDO3c"/>
    <property type="match status" value="1"/>
</dbReference>
<evidence type="ECO:0000256" key="1">
    <source>
        <dbReference type="SAM" id="Coils"/>
    </source>
</evidence>
<feature type="compositionally biased region" description="Polar residues" evidence="2">
    <location>
        <begin position="160"/>
        <end position="171"/>
    </location>
</feature>
<dbReference type="GO" id="GO:0006285">
    <property type="term" value="P:base-excision repair, AP site formation"/>
    <property type="evidence" value="ECO:0007669"/>
    <property type="project" value="UniProtKB-ARBA"/>
</dbReference>
<dbReference type="PANTHER" id="PTHR47203">
    <property type="match status" value="1"/>
</dbReference>
<organism evidence="4 5">
    <name type="scientific">Phaeomoniella chlamydospora</name>
    <name type="common">Phaeoacremonium chlamydosporum</name>
    <dbReference type="NCBI Taxonomy" id="158046"/>
    <lineage>
        <taxon>Eukaryota</taxon>
        <taxon>Fungi</taxon>
        <taxon>Dikarya</taxon>
        <taxon>Ascomycota</taxon>
        <taxon>Pezizomycotina</taxon>
        <taxon>Eurotiomycetes</taxon>
        <taxon>Chaetothyriomycetidae</taxon>
        <taxon>Phaeomoniellales</taxon>
        <taxon>Phaeomoniellaceae</taxon>
        <taxon>Phaeomoniella</taxon>
    </lineage>
</organism>
<dbReference type="OrthoDB" id="5607at2759"/>
<feature type="region of interest" description="Disordered" evidence="2">
    <location>
        <begin position="638"/>
        <end position="662"/>
    </location>
</feature>
<feature type="compositionally biased region" description="Basic and acidic residues" evidence="2">
    <location>
        <begin position="86"/>
        <end position="96"/>
    </location>
</feature>
<keyword evidence="5" id="KW-1185">Reference proteome</keyword>
<gene>
    <name evidence="4" type="ORF">UCRPC4_g06512</name>
</gene>
<feature type="domain" description="HhH-GPD" evidence="3">
    <location>
        <begin position="264"/>
        <end position="546"/>
    </location>
</feature>
<dbReference type="SUPFAM" id="SSF48150">
    <property type="entry name" value="DNA-glycosylase"/>
    <property type="match status" value="2"/>
</dbReference>
<feature type="compositionally biased region" description="Low complexity" evidence="2">
    <location>
        <begin position="386"/>
        <end position="399"/>
    </location>
</feature>
<comment type="caution">
    <text evidence="4">The sequence shown here is derived from an EMBL/GenBank/DDBJ whole genome shotgun (WGS) entry which is preliminary data.</text>
</comment>